<dbReference type="InterPro" id="IPR001405">
    <property type="entry name" value="UPF0758"/>
</dbReference>
<dbReference type="GO" id="GO:0006508">
    <property type="term" value="P:proteolysis"/>
    <property type="evidence" value="ECO:0007669"/>
    <property type="project" value="UniProtKB-KW"/>
</dbReference>
<feature type="domain" description="MPN" evidence="6">
    <location>
        <begin position="77"/>
        <end position="198"/>
    </location>
</feature>
<evidence type="ECO:0000256" key="1">
    <source>
        <dbReference type="ARBA" id="ARBA00022670"/>
    </source>
</evidence>
<dbReference type="GO" id="GO:0008237">
    <property type="term" value="F:metallopeptidase activity"/>
    <property type="evidence" value="ECO:0007669"/>
    <property type="project" value="UniProtKB-KW"/>
</dbReference>
<dbReference type="Pfam" id="PF04002">
    <property type="entry name" value="RadC"/>
    <property type="match status" value="1"/>
</dbReference>
<dbReference type="GO" id="GO:0046872">
    <property type="term" value="F:metal ion binding"/>
    <property type="evidence" value="ECO:0007669"/>
    <property type="project" value="UniProtKB-KW"/>
</dbReference>
<evidence type="ECO:0000256" key="3">
    <source>
        <dbReference type="ARBA" id="ARBA00022801"/>
    </source>
</evidence>
<accession>A0A2M7G9I2</accession>
<dbReference type="InterPro" id="IPR037518">
    <property type="entry name" value="MPN"/>
</dbReference>
<evidence type="ECO:0000259" key="6">
    <source>
        <dbReference type="PROSITE" id="PS50249"/>
    </source>
</evidence>
<evidence type="ECO:0000256" key="5">
    <source>
        <dbReference type="ARBA" id="ARBA00023049"/>
    </source>
</evidence>
<dbReference type="PANTHER" id="PTHR30471:SF3">
    <property type="entry name" value="UPF0758 PROTEIN YEES-RELATED"/>
    <property type="match status" value="1"/>
</dbReference>
<dbReference type="PANTHER" id="PTHR30471">
    <property type="entry name" value="DNA REPAIR PROTEIN RADC"/>
    <property type="match status" value="1"/>
</dbReference>
<dbReference type="CDD" id="cd08071">
    <property type="entry name" value="MPN_DUF2466"/>
    <property type="match status" value="1"/>
</dbReference>
<keyword evidence="1" id="KW-0645">Protease</keyword>
<dbReference type="PROSITE" id="PS50249">
    <property type="entry name" value="MPN"/>
    <property type="match status" value="1"/>
</dbReference>
<evidence type="ECO:0000256" key="4">
    <source>
        <dbReference type="ARBA" id="ARBA00022833"/>
    </source>
</evidence>
<comment type="caution">
    <text evidence="7">The sequence shown here is derived from an EMBL/GenBank/DDBJ whole genome shotgun (WGS) entry which is preliminary data.</text>
</comment>
<dbReference type="AlphaFoldDB" id="A0A2M7G9I2"/>
<reference evidence="7 8" key="1">
    <citation type="submission" date="2017-09" db="EMBL/GenBank/DDBJ databases">
        <title>Depth-based differentiation of microbial function through sediment-hosted aquifers and enrichment of novel symbionts in the deep terrestrial subsurface.</title>
        <authorList>
            <person name="Probst A.J."/>
            <person name="Ladd B."/>
            <person name="Jarett J.K."/>
            <person name="Geller-Mcgrath D.E."/>
            <person name="Sieber C.M."/>
            <person name="Emerson J.B."/>
            <person name="Anantharaman K."/>
            <person name="Thomas B.C."/>
            <person name="Malmstrom R."/>
            <person name="Stieglmeier M."/>
            <person name="Klingl A."/>
            <person name="Woyke T."/>
            <person name="Ryan C.M."/>
            <person name="Banfield J.F."/>
        </authorList>
    </citation>
    <scope>NUCLEOTIDE SEQUENCE [LARGE SCALE GENOMIC DNA]</scope>
    <source>
        <strain evidence="7">CG17_big_fil_post_rev_8_21_14_2_50_48_46</strain>
    </source>
</reference>
<keyword evidence="5" id="KW-0482">Metalloprotease</keyword>
<evidence type="ECO:0000313" key="8">
    <source>
        <dbReference type="Proteomes" id="UP000231019"/>
    </source>
</evidence>
<evidence type="ECO:0000313" key="7">
    <source>
        <dbReference type="EMBL" id="PIW18782.1"/>
    </source>
</evidence>
<organism evidence="7 8">
    <name type="scientific">bacterium (Candidatus Blackallbacteria) CG17_big_fil_post_rev_8_21_14_2_50_48_46</name>
    <dbReference type="NCBI Taxonomy" id="2014261"/>
    <lineage>
        <taxon>Bacteria</taxon>
        <taxon>Candidatus Blackallbacteria</taxon>
    </lineage>
</organism>
<keyword evidence="2" id="KW-0479">Metal-binding</keyword>
<dbReference type="Proteomes" id="UP000231019">
    <property type="component" value="Unassembled WGS sequence"/>
</dbReference>
<gene>
    <name evidence="7" type="ORF">COW36_03530</name>
</gene>
<proteinExistence type="predicted"/>
<name>A0A2M7G9I2_9BACT</name>
<dbReference type="Gene3D" id="3.40.140.10">
    <property type="entry name" value="Cytidine Deaminase, domain 2"/>
    <property type="match status" value="1"/>
</dbReference>
<dbReference type="InterPro" id="IPR025657">
    <property type="entry name" value="RadC_JAB"/>
</dbReference>
<dbReference type="EMBL" id="PFFQ01000011">
    <property type="protein sequence ID" value="PIW18782.1"/>
    <property type="molecule type" value="Genomic_DNA"/>
</dbReference>
<evidence type="ECO:0000256" key="2">
    <source>
        <dbReference type="ARBA" id="ARBA00022723"/>
    </source>
</evidence>
<sequence>MVNEFIHLLLPESKWLKAGFSWCLELKPEITLFAQTTTLAHQATCPACLKNFMAAKADSGHPLREYSQSDALRQSLVFNTPEIVARFCRSMVLEPQRQLECLVLNVKRRLIAKKTITVGTLTSILIHPREIFHFVISQNGHGFILVQNQPSGEVEPDAEDFKATKNLVKCSELIQVEFYDHIFVAHDGYYSQREQTRLWL</sequence>
<protein>
    <recommendedName>
        <fullName evidence="6">MPN domain-containing protein</fullName>
    </recommendedName>
</protein>
<keyword evidence="3" id="KW-0378">Hydrolase</keyword>
<keyword evidence="4" id="KW-0862">Zinc</keyword>